<dbReference type="PATRIC" id="fig|231023.4.peg.3747"/>
<dbReference type="AlphaFoldDB" id="I3UZR5"/>
<sequence>MRHGGSLCARLPEQCMHNRPDCRRGTNKIHNVNGGTWRICHLGFTC</sequence>
<evidence type="ECO:0000313" key="2">
    <source>
        <dbReference type="Proteomes" id="UP000005268"/>
    </source>
</evidence>
<name>I3UZR5_PSEPU</name>
<reference evidence="1 2" key="1">
    <citation type="journal article" date="2012" name="J. Bacteriol.">
        <title>Complete Genome Sequence of the Naphthalene-Degrading Pseudomonas putida Strain ND6.</title>
        <authorList>
            <person name="Li S."/>
            <person name="Zhao H."/>
            <person name="Li Y."/>
            <person name="Niu S."/>
            <person name="Cai B."/>
        </authorList>
    </citation>
    <scope>NUCLEOTIDE SEQUENCE [LARGE SCALE GENOMIC DNA]</scope>
    <source>
        <strain evidence="1 2">ND6</strain>
    </source>
</reference>
<dbReference type="EMBL" id="CP003588">
    <property type="protein sequence ID" value="AFK70986.1"/>
    <property type="molecule type" value="Genomic_DNA"/>
</dbReference>
<dbReference type="KEGG" id="ppi:YSA_07792"/>
<evidence type="ECO:0000313" key="1">
    <source>
        <dbReference type="EMBL" id="AFK70986.1"/>
    </source>
</evidence>
<proteinExistence type="predicted"/>
<organism evidence="1 2">
    <name type="scientific">Pseudomonas putida ND6</name>
    <dbReference type="NCBI Taxonomy" id="231023"/>
    <lineage>
        <taxon>Bacteria</taxon>
        <taxon>Pseudomonadati</taxon>
        <taxon>Pseudomonadota</taxon>
        <taxon>Gammaproteobacteria</taxon>
        <taxon>Pseudomonadales</taxon>
        <taxon>Pseudomonadaceae</taxon>
        <taxon>Pseudomonas</taxon>
    </lineage>
</organism>
<accession>I3UZR5</accession>
<gene>
    <name evidence="1" type="ORF">YSA_07792</name>
</gene>
<dbReference type="Proteomes" id="UP000005268">
    <property type="component" value="Chromosome"/>
</dbReference>
<dbReference type="HOGENOM" id="CLU_3187960_0_0_6"/>
<protein>
    <submittedName>
        <fullName evidence="1">Uncharacterized protein</fullName>
    </submittedName>
</protein>